<keyword evidence="3" id="KW-1185">Reference proteome</keyword>
<proteinExistence type="inferred from homology"/>
<dbReference type="Pfam" id="PF02277">
    <property type="entry name" value="DBI_PRT"/>
    <property type="match status" value="1"/>
</dbReference>
<dbReference type="CDD" id="cd02439">
    <property type="entry name" value="DMB-PRT_CobT"/>
    <property type="match status" value="1"/>
</dbReference>
<name>F2L300_THEU7</name>
<protein>
    <recommendedName>
        <fullName evidence="1">UPF0284 protein TUZN_1653</fullName>
    </recommendedName>
</protein>
<comment type="similarity">
    <text evidence="1">Belongs to the UPF0284 family.</text>
</comment>
<dbReference type="InterPro" id="IPR036087">
    <property type="entry name" value="Nict_dMeBzImd_PRibTrfase_sf"/>
</dbReference>
<dbReference type="InterPro" id="IPR003200">
    <property type="entry name" value="Nict_dMeBzImd_PRibTrfase"/>
</dbReference>
<dbReference type="HAMAP" id="MF_01086">
    <property type="entry name" value="UPF0284"/>
    <property type="match status" value="1"/>
</dbReference>
<dbReference type="NCBIfam" id="TIGR00303">
    <property type="entry name" value="nicotinate mononucleotide-dependent phosphoribosyltransferase CobT"/>
    <property type="match status" value="1"/>
</dbReference>
<reference key="2">
    <citation type="submission" date="2011-03" db="EMBL/GenBank/DDBJ databases">
        <title>Complete genome sequence of the thermoacidophilic crenarchaeon Thermoproteus uzoniensis 768-20.</title>
        <authorList>
            <person name="Mardanov A.V."/>
            <person name="Gumerov V.M."/>
            <person name="Beletsky A.V."/>
            <person name="Prokofeva M.I."/>
            <person name="Bonch-Osmolovskaya E.A."/>
            <person name="Ravin N.V."/>
            <person name="Skryabin K.G."/>
        </authorList>
    </citation>
    <scope>NUCLEOTIDE SEQUENCE</scope>
    <source>
        <strain>768-20</strain>
    </source>
</reference>
<dbReference type="STRING" id="999630.TUZN_1653"/>
<dbReference type="SUPFAM" id="SSF52733">
    <property type="entry name" value="Nicotinate mononucleotide:5,6-dimethylbenzimidazole phosphoribosyltransferase (CobT)"/>
    <property type="match status" value="1"/>
</dbReference>
<dbReference type="NCBIfam" id="NF003372">
    <property type="entry name" value="PRK04447.1-5"/>
    <property type="match status" value="1"/>
</dbReference>
<dbReference type="InterPro" id="IPR002805">
    <property type="entry name" value="Nict_dMeBzImd_PRibTrfase_arc"/>
</dbReference>
<dbReference type="PANTHER" id="PTHR38811:SF1">
    <property type="entry name" value="UPF0284 PROTEIN SLL1500"/>
    <property type="match status" value="1"/>
</dbReference>
<gene>
    <name evidence="2" type="ordered locus">TUZN_1653</name>
</gene>
<dbReference type="HOGENOM" id="CLU_053134_0_0_2"/>
<dbReference type="OrthoDB" id="9136at2157"/>
<dbReference type="AlphaFoldDB" id="F2L300"/>
<dbReference type="GO" id="GO:0008939">
    <property type="term" value="F:nicotinate-nucleotide-dimethylbenzimidazole phosphoribosyltransferase activity"/>
    <property type="evidence" value="ECO:0007669"/>
    <property type="project" value="InterPro"/>
</dbReference>
<accession>F2L300</accession>
<dbReference type="PANTHER" id="PTHR38811">
    <property type="match status" value="1"/>
</dbReference>
<evidence type="ECO:0000256" key="1">
    <source>
        <dbReference type="HAMAP-Rule" id="MF_01086"/>
    </source>
</evidence>
<dbReference type="RefSeq" id="WP_013680454.1">
    <property type="nucleotide sequence ID" value="NC_015315.1"/>
</dbReference>
<evidence type="ECO:0000313" key="3">
    <source>
        <dbReference type="Proteomes" id="UP000008138"/>
    </source>
</evidence>
<sequence length="328" mass="33691">MNPIIVVVVGTTDISLIPGITIAGASPELTHYTPAADVEYLLTGRPKSIPGIPVTPDGIPTPAVVTRALTRNMPKLVAFAGGRVRPKVPYIDLGGEPGGDFRKGPALSETAVENILENGRILGRELAKAGDVFIGESIPGGTTTAMAILVALGYDAWGKTSSAGPDNPKDLKTAVVKEGLARAGRLDDPIKALAELGDPVHVGVAAIALGVLDAGGAPVLAGGTQMLAAAAIIKALGGDLGKVTVATTGWIADDRSADFFGLAKAVGVANIKVTRASFSSSRFPGLRYYDRGYVKEGVAMGGALYLASLRGLPVLEMVEQEYERLVGS</sequence>
<evidence type="ECO:0000313" key="2">
    <source>
        <dbReference type="EMBL" id="AEA13119.1"/>
    </source>
</evidence>
<dbReference type="Proteomes" id="UP000008138">
    <property type="component" value="Chromosome"/>
</dbReference>
<dbReference type="EMBL" id="CP002590">
    <property type="protein sequence ID" value="AEA13119.1"/>
    <property type="molecule type" value="Genomic_DNA"/>
</dbReference>
<dbReference type="eggNOG" id="arCOG04272">
    <property type="taxonomic scope" value="Archaea"/>
</dbReference>
<dbReference type="KEGG" id="tuz:TUZN_1653"/>
<dbReference type="NCBIfam" id="NF003368">
    <property type="entry name" value="PRK04447.1-1"/>
    <property type="match status" value="1"/>
</dbReference>
<organism evidence="2 3">
    <name type="scientific">Thermoproteus uzoniensis (strain 768-20)</name>
    <dbReference type="NCBI Taxonomy" id="999630"/>
    <lineage>
        <taxon>Archaea</taxon>
        <taxon>Thermoproteota</taxon>
        <taxon>Thermoprotei</taxon>
        <taxon>Thermoproteales</taxon>
        <taxon>Thermoproteaceae</taxon>
        <taxon>Thermoproteus</taxon>
    </lineage>
</organism>
<dbReference type="GeneID" id="10361172"/>
<reference evidence="2 3" key="1">
    <citation type="journal article" date="2011" name="J. Bacteriol.">
        <title>Complete genome sequence of the thermoacidophilic crenarchaeon Thermoproteus uzoniensis 768-20.</title>
        <authorList>
            <person name="Mardanov A.V."/>
            <person name="Gumerov V.M."/>
            <person name="Beletsky A.V."/>
            <person name="Prokofeva M.I."/>
            <person name="Bonch-Osmolovskaya E.A."/>
            <person name="Ravin N.V."/>
            <person name="Skryabin K.G."/>
        </authorList>
    </citation>
    <scope>NUCLEOTIDE SEQUENCE [LARGE SCALE GENOMIC DNA]</scope>
    <source>
        <strain evidence="2 3">768-20</strain>
    </source>
</reference>
<dbReference type="Gene3D" id="3.40.50.10210">
    <property type="match status" value="1"/>
</dbReference>